<dbReference type="PANTHER" id="PTHR30537">
    <property type="entry name" value="HTH-TYPE TRANSCRIPTIONAL REGULATOR"/>
    <property type="match status" value="1"/>
</dbReference>
<keyword evidence="2" id="KW-0805">Transcription regulation</keyword>
<dbReference type="InterPro" id="IPR005119">
    <property type="entry name" value="LysR_subst-bd"/>
</dbReference>
<dbReference type="InterPro" id="IPR036390">
    <property type="entry name" value="WH_DNA-bd_sf"/>
</dbReference>
<dbReference type="SUPFAM" id="SSF46785">
    <property type="entry name" value="Winged helix' DNA-binding domain"/>
    <property type="match status" value="1"/>
</dbReference>
<accession>A0ABF7QZI4</accession>
<evidence type="ECO:0000256" key="3">
    <source>
        <dbReference type="ARBA" id="ARBA00023125"/>
    </source>
</evidence>
<dbReference type="KEGG" id="rlt:Rleg2_6304"/>
<dbReference type="EMBL" id="CP001195">
    <property type="protein sequence ID" value="ACI59673.1"/>
    <property type="molecule type" value="Genomic_DNA"/>
</dbReference>
<dbReference type="Gene3D" id="3.40.190.10">
    <property type="entry name" value="Periplasmic binding protein-like II"/>
    <property type="match status" value="2"/>
</dbReference>
<keyword evidence="4" id="KW-0804">Transcription</keyword>
<evidence type="ECO:0000256" key="4">
    <source>
        <dbReference type="ARBA" id="ARBA00023163"/>
    </source>
</evidence>
<dbReference type="InterPro" id="IPR058163">
    <property type="entry name" value="LysR-type_TF_proteobact-type"/>
</dbReference>
<evidence type="ECO:0000313" key="7">
    <source>
        <dbReference type="Proteomes" id="UP000008330"/>
    </source>
</evidence>
<dbReference type="Pfam" id="PF00126">
    <property type="entry name" value="HTH_1"/>
    <property type="match status" value="1"/>
</dbReference>
<protein>
    <submittedName>
        <fullName evidence="6">Transcriptional regulator, LysR family</fullName>
    </submittedName>
</protein>
<reference evidence="6 7" key="1">
    <citation type="journal article" date="2010" name="Stand. Genomic Sci.">
        <title>Complete genome sequence of Rhizobium leguminosarum bv trifolii strain WSM2304, an effective microsymbiont of the South American clover Trifolium polymorphum.</title>
        <authorList>
            <person name="Reeve W."/>
            <person name="O'Hara G."/>
            <person name="Chain P."/>
            <person name="Ardley J."/>
            <person name="Brau L."/>
            <person name="Nandesena K."/>
            <person name="Tiwari R."/>
            <person name="Malfatti S."/>
            <person name="Kiss H."/>
            <person name="Lapidus A."/>
            <person name="Copeland A."/>
            <person name="Nolan M."/>
            <person name="Land M."/>
            <person name="Ivanova N."/>
            <person name="Mavromatis K."/>
            <person name="Markowitz V."/>
            <person name="Kyrpides N."/>
            <person name="Melino V."/>
            <person name="Denton M."/>
            <person name="Yates R."/>
            <person name="Howieson J."/>
        </authorList>
    </citation>
    <scope>NUCLEOTIDE SEQUENCE [LARGE SCALE GENOMIC DNA]</scope>
    <source>
        <strain evidence="6 7">WSM2304</strain>
    </source>
</reference>
<dbReference type="PANTHER" id="PTHR30537:SF58">
    <property type="entry name" value="HTH-TYPE TRANSCRIPTIONAL REGULATOR PERR"/>
    <property type="match status" value="1"/>
</dbReference>
<dbReference type="SUPFAM" id="SSF53850">
    <property type="entry name" value="Periplasmic binding protein-like II"/>
    <property type="match status" value="1"/>
</dbReference>
<sequence>MSRLPVPLSSLEIFAEAGRLQSFRKAGEKLALSTSAVSQSIRKLEERLSVQLFDRKGNAVELNSDGRKLLRDVEKGIEHMRMGLEGILRKKPLPVTVRSPPGLAPLLTPVIQKLVHSENCEVRFVSDEVQERTGFQEFDVTVFYGERAGTHVGAEVLGPDVFFPVCRPDIAAKIAGRPDELGNYPLLTNETAAVTWDDWLQSNNLTVRSGKRIYFNRAAHIVAALIDGGGLSIESHRILSPHIQRGELTILPLEGMRSIKRNLTYLYVTTDPSKSERAARAAQLIRRYCTTASDGLLKSKHFATESTQ</sequence>
<organism evidence="6 7">
    <name type="scientific">Rhizobium leguminosarum bv. trifolii (strain WSM2304)</name>
    <dbReference type="NCBI Taxonomy" id="395492"/>
    <lineage>
        <taxon>Bacteria</taxon>
        <taxon>Pseudomonadati</taxon>
        <taxon>Pseudomonadota</taxon>
        <taxon>Alphaproteobacteria</taxon>
        <taxon>Hyphomicrobiales</taxon>
        <taxon>Rhizobiaceae</taxon>
        <taxon>Rhizobium/Agrobacterium group</taxon>
        <taxon>Rhizobium</taxon>
    </lineage>
</organism>
<dbReference type="GO" id="GO:0003677">
    <property type="term" value="F:DNA binding"/>
    <property type="evidence" value="ECO:0007669"/>
    <property type="project" value="UniProtKB-KW"/>
</dbReference>
<dbReference type="PRINTS" id="PR00039">
    <property type="entry name" value="HTHLYSR"/>
</dbReference>
<keyword evidence="6" id="KW-0614">Plasmid</keyword>
<dbReference type="PROSITE" id="PS50931">
    <property type="entry name" value="HTH_LYSR"/>
    <property type="match status" value="1"/>
</dbReference>
<proteinExistence type="inferred from homology"/>
<dbReference type="InterPro" id="IPR036388">
    <property type="entry name" value="WH-like_DNA-bd_sf"/>
</dbReference>
<comment type="similarity">
    <text evidence="1">Belongs to the LysR transcriptional regulatory family.</text>
</comment>
<geneLocation type="plasmid" evidence="6 7">
    <name>pRLG203</name>
</geneLocation>
<dbReference type="Pfam" id="PF03466">
    <property type="entry name" value="LysR_substrate"/>
    <property type="match status" value="1"/>
</dbReference>
<feature type="domain" description="HTH lysR-type" evidence="5">
    <location>
        <begin position="6"/>
        <end position="63"/>
    </location>
</feature>
<name>A0ABF7QZI4_RHILW</name>
<gene>
    <name evidence="6" type="ordered locus">Rleg2_6304</name>
</gene>
<dbReference type="InterPro" id="IPR000847">
    <property type="entry name" value="LysR_HTH_N"/>
</dbReference>
<dbReference type="Proteomes" id="UP000008330">
    <property type="component" value="Plasmid pRLG203"/>
</dbReference>
<dbReference type="AlphaFoldDB" id="A0ABF7QZI4"/>
<keyword evidence="3" id="KW-0238">DNA-binding</keyword>
<evidence type="ECO:0000313" key="6">
    <source>
        <dbReference type="EMBL" id="ACI59673.1"/>
    </source>
</evidence>
<evidence type="ECO:0000256" key="2">
    <source>
        <dbReference type="ARBA" id="ARBA00023015"/>
    </source>
</evidence>
<evidence type="ECO:0000259" key="5">
    <source>
        <dbReference type="PROSITE" id="PS50931"/>
    </source>
</evidence>
<keyword evidence="7" id="KW-1185">Reference proteome</keyword>
<dbReference type="Gene3D" id="1.10.10.10">
    <property type="entry name" value="Winged helix-like DNA-binding domain superfamily/Winged helix DNA-binding domain"/>
    <property type="match status" value="1"/>
</dbReference>
<evidence type="ECO:0000256" key="1">
    <source>
        <dbReference type="ARBA" id="ARBA00009437"/>
    </source>
</evidence>